<evidence type="ECO:0000259" key="8">
    <source>
        <dbReference type="Pfam" id="PF01379"/>
    </source>
</evidence>
<evidence type="ECO:0000256" key="5">
    <source>
        <dbReference type="ARBA" id="ARBA00023244"/>
    </source>
</evidence>
<dbReference type="InterPro" id="IPR022417">
    <property type="entry name" value="Porphobilin_deaminase_N"/>
</dbReference>
<dbReference type="PANTHER" id="PTHR11557:SF0">
    <property type="entry name" value="PORPHOBILINOGEN DEAMINASE"/>
    <property type="match status" value="1"/>
</dbReference>
<dbReference type="Pfam" id="PF01379">
    <property type="entry name" value="Porphobil_deam"/>
    <property type="match status" value="1"/>
</dbReference>
<sequence>MKVIIGTRGSKLALAQTYQVADLLKSEGVETEIKIIKTVGDKVQNKTLSELGIGVFTKELDLAMLNNEIDIAVHSLKDVPTVWNENLIIAATPKRESYHDLIIWNKDNEKVEEFLNGKCKAVVGTSSIRRKEFLKIMYPNIEIKLLRGNVDTRLNKLRNKEYDAIILAEAGINRLKINLNEEFNFKRLDILPSPAQGAIGIAARKDDGEIIDILKKINDKKTFLEVTAERFALREYGGGCQAPFGALAKYDEKLGKLELECAIVENGKIKRERREICCGVDDIECAKKLGMEVGRLLKQ</sequence>
<dbReference type="Proteomes" id="UP000009227">
    <property type="component" value="Chromosome"/>
</dbReference>
<comment type="similarity">
    <text evidence="3 7">Belongs to the HMBS family.</text>
</comment>
<accession>F6BF35</accession>
<dbReference type="PIRSF" id="PIRSF001438">
    <property type="entry name" value="4pyrrol_synth_OHMeBilane_synth"/>
    <property type="match status" value="1"/>
</dbReference>
<evidence type="ECO:0000256" key="7">
    <source>
        <dbReference type="HAMAP-Rule" id="MF_00260"/>
    </source>
</evidence>
<evidence type="ECO:0000313" key="10">
    <source>
        <dbReference type="EMBL" id="AEF96905.1"/>
    </source>
</evidence>
<dbReference type="HAMAP" id="MF_00260">
    <property type="entry name" value="Porphobil_deam"/>
    <property type="match status" value="1"/>
</dbReference>
<dbReference type="FunFam" id="3.40.190.10:FF:000005">
    <property type="entry name" value="Porphobilinogen deaminase"/>
    <property type="match status" value="1"/>
</dbReference>
<dbReference type="InterPro" id="IPR000860">
    <property type="entry name" value="HemC"/>
</dbReference>
<dbReference type="InterPro" id="IPR036803">
    <property type="entry name" value="Porphobilinogen_deaminase_C_sf"/>
</dbReference>
<keyword evidence="4 7" id="KW-0808">Transferase</keyword>
<feature type="domain" description="Porphobilinogen deaminase C-terminal" evidence="9">
    <location>
        <begin position="223"/>
        <end position="298"/>
    </location>
</feature>
<dbReference type="GO" id="GO:0006782">
    <property type="term" value="P:protoporphyrinogen IX biosynthetic process"/>
    <property type="evidence" value="ECO:0007669"/>
    <property type="project" value="UniProtKB-UniRule"/>
</dbReference>
<dbReference type="GO" id="GO:0005737">
    <property type="term" value="C:cytoplasm"/>
    <property type="evidence" value="ECO:0007669"/>
    <property type="project" value="UniProtKB-UniRule"/>
</dbReference>
<dbReference type="KEGG" id="mig:Metig_1370"/>
<dbReference type="OrthoDB" id="8042at2157"/>
<keyword evidence="11" id="KW-1185">Reference proteome</keyword>
<dbReference type="EMBL" id="CP002737">
    <property type="protein sequence ID" value="AEF96905.1"/>
    <property type="molecule type" value="Genomic_DNA"/>
</dbReference>
<comment type="miscellaneous">
    <text evidence="7">The porphobilinogen subunits are added to the dipyrromethane group.</text>
</comment>
<dbReference type="FunFam" id="3.40.190.10:FF:000086">
    <property type="entry name" value="Probable porphobilinogen deaminase"/>
    <property type="match status" value="1"/>
</dbReference>
<evidence type="ECO:0000256" key="4">
    <source>
        <dbReference type="ARBA" id="ARBA00022679"/>
    </source>
</evidence>
<dbReference type="PRINTS" id="PR00151">
    <property type="entry name" value="PORPHBDMNASE"/>
</dbReference>
<dbReference type="HOGENOM" id="CLU_019704_1_0_2"/>
<dbReference type="Gene3D" id="3.30.160.40">
    <property type="entry name" value="Porphobilinogen deaminase, C-terminal domain"/>
    <property type="match status" value="1"/>
</dbReference>
<dbReference type="SUPFAM" id="SSF53850">
    <property type="entry name" value="Periplasmic binding protein-like II"/>
    <property type="match status" value="1"/>
</dbReference>
<evidence type="ECO:0000256" key="3">
    <source>
        <dbReference type="ARBA" id="ARBA00005638"/>
    </source>
</evidence>
<proteinExistence type="inferred from homology"/>
<dbReference type="NCBIfam" id="TIGR00212">
    <property type="entry name" value="hemC"/>
    <property type="match status" value="1"/>
</dbReference>
<evidence type="ECO:0000256" key="2">
    <source>
        <dbReference type="ARBA" id="ARBA00004735"/>
    </source>
</evidence>
<evidence type="ECO:0000256" key="1">
    <source>
        <dbReference type="ARBA" id="ARBA00002869"/>
    </source>
</evidence>
<evidence type="ECO:0000313" key="11">
    <source>
        <dbReference type="Proteomes" id="UP000009227"/>
    </source>
</evidence>
<protein>
    <recommendedName>
        <fullName evidence="7">Probable porphobilinogen deaminase</fullName>
        <shortName evidence="7">PBG</shortName>
        <ecNumber evidence="7">2.5.1.61</ecNumber>
    </recommendedName>
    <alternativeName>
        <fullName evidence="7">Hydroxymethylbilane synthase</fullName>
        <shortName evidence="7">HMBS</shortName>
    </alternativeName>
    <alternativeName>
        <fullName evidence="7">Pre-uroporphyrinogen synthase</fullName>
    </alternativeName>
</protein>
<keyword evidence="5 7" id="KW-0627">Porphyrin biosynthesis</keyword>
<comment type="cofactor">
    <cofactor evidence="7">
        <name>dipyrromethane</name>
        <dbReference type="ChEBI" id="CHEBI:60342"/>
    </cofactor>
    <text evidence="7">Binds 1 dipyrromethane group covalently.</text>
</comment>
<feature type="modified residue" description="S-(dipyrrolylmethanemethyl)cysteine" evidence="7">
    <location>
        <position position="240"/>
    </location>
</feature>
<comment type="pathway">
    <text evidence="2 7">Porphyrin-containing compound metabolism; protoporphyrin-IX biosynthesis; coproporphyrinogen-III from 5-aminolevulinate: step 2/4.</text>
</comment>
<dbReference type="GeneID" id="10644235"/>
<comment type="catalytic activity">
    <reaction evidence="6 7">
        <text>4 porphobilinogen + H2O = hydroxymethylbilane + 4 NH4(+)</text>
        <dbReference type="Rhea" id="RHEA:13185"/>
        <dbReference type="ChEBI" id="CHEBI:15377"/>
        <dbReference type="ChEBI" id="CHEBI:28938"/>
        <dbReference type="ChEBI" id="CHEBI:57845"/>
        <dbReference type="ChEBI" id="CHEBI:58126"/>
        <dbReference type="EC" id="2.5.1.61"/>
    </reaction>
</comment>
<dbReference type="CDD" id="cd13647">
    <property type="entry name" value="PBP2_PBGD_2"/>
    <property type="match status" value="1"/>
</dbReference>
<feature type="domain" description="Porphobilinogen deaminase N-terminal" evidence="8">
    <location>
        <begin position="3"/>
        <end position="211"/>
    </location>
</feature>
<evidence type="ECO:0000256" key="6">
    <source>
        <dbReference type="ARBA" id="ARBA00048169"/>
    </source>
</evidence>
<organism evidence="11">
    <name type="scientific">Methanotorris igneus (strain DSM 5666 / JCM 11834 / Kol 5)</name>
    <dbReference type="NCBI Taxonomy" id="880724"/>
    <lineage>
        <taxon>Archaea</taxon>
        <taxon>Methanobacteriati</taxon>
        <taxon>Methanobacteriota</taxon>
        <taxon>Methanomada group</taxon>
        <taxon>Methanococci</taxon>
        <taxon>Methanococcales</taxon>
        <taxon>Methanocaldococcaceae</taxon>
        <taxon>Methanotorris</taxon>
    </lineage>
</organism>
<dbReference type="STRING" id="880724.Metig_1370"/>
<comment type="function">
    <text evidence="1 7">Tetrapolymerization of the monopyrrole PBG into the hydroxymethylbilane pre-uroporphyrinogen in several discrete steps.</text>
</comment>
<dbReference type="GO" id="GO:0004418">
    <property type="term" value="F:hydroxymethylbilane synthase activity"/>
    <property type="evidence" value="ECO:0007669"/>
    <property type="project" value="UniProtKB-UniRule"/>
</dbReference>
<reference evidence="10 11" key="1">
    <citation type="submission" date="2011-05" db="EMBL/GenBank/DDBJ databases">
        <title>Complete sequence of Methanotorris igneus Kol 5.</title>
        <authorList>
            <consortium name="US DOE Joint Genome Institute"/>
            <person name="Lucas S."/>
            <person name="Han J."/>
            <person name="Lapidus A."/>
            <person name="Cheng J.-F."/>
            <person name="Goodwin L."/>
            <person name="Pitluck S."/>
            <person name="Peters L."/>
            <person name="Mikhailova N."/>
            <person name="Chertkov O."/>
            <person name="Han C."/>
            <person name="Tapia R."/>
            <person name="Land M."/>
            <person name="Hauser L."/>
            <person name="Kyrpides N."/>
            <person name="Ivanova N."/>
            <person name="Pagani I."/>
            <person name="Sieprawska-Lupa M."/>
            <person name="Whitman W."/>
            <person name="Woyke T."/>
        </authorList>
    </citation>
    <scope>NUCLEOTIDE SEQUENCE [LARGE SCALE GENOMIC DNA]</scope>
    <source>
        <strain evidence="11">DSM 5666 / JCM 11834 / Kol 5</strain>
    </source>
</reference>
<dbReference type="Pfam" id="PF03900">
    <property type="entry name" value="Porphobil_deamC"/>
    <property type="match status" value="1"/>
</dbReference>
<dbReference type="PANTHER" id="PTHR11557">
    <property type="entry name" value="PORPHOBILINOGEN DEAMINASE"/>
    <property type="match status" value="1"/>
</dbReference>
<evidence type="ECO:0000259" key="9">
    <source>
        <dbReference type="Pfam" id="PF03900"/>
    </source>
</evidence>
<dbReference type="EC" id="2.5.1.61" evidence="7"/>
<name>F6BF35_METIK</name>
<dbReference type="RefSeq" id="WP_013799501.1">
    <property type="nucleotide sequence ID" value="NC_015562.1"/>
</dbReference>
<gene>
    <name evidence="7" type="primary">hemC</name>
    <name evidence="10" type="ordered locus">Metig_1370</name>
</gene>
<dbReference type="SUPFAM" id="SSF54782">
    <property type="entry name" value="Porphobilinogen deaminase (hydroxymethylbilane synthase), C-terminal domain"/>
    <property type="match status" value="1"/>
</dbReference>
<dbReference type="Gene3D" id="3.40.190.10">
    <property type="entry name" value="Periplasmic binding protein-like II"/>
    <property type="match status" value="2"/>
</dbReference>
<dbReference type="UniPathway" id="UPA00251">
    <property type="reaction ID" value="UER00319"/>
</dbReference>
<dbReference type="AlphaFoldDB" id="F6BF35"/>
<dbReference type="InterPro" id="IPR022418">
    <property type="entry name" value="Porphobilinogen_deaminase_C"/>
</dbReference>